<protein>
    <submittedName>
        <fullName evidence="3">Uncharacterized protein</fullName>
    </submittedName>
</protein>
<dbReference type="Proteomes" id="UP000794436">
    <property type="component" value="Unassembled WGS sequence"/>
</dbReference>
<dbReference type="InterPro" id="IPR050745">
    <property type="entry name" value="Multifunctional_regulatory"/>
</dbReference>
<keyword evidence="2" id="KW-0040">ANK repeat</keyword>
<dbReference type="OrthoDB" id="539213at2759"/>
<comment type="caution">
    <text evidence="3">The sequence shown here is derived from an EMBL/GenBank/DDBJ whole genome shotgun (WGS) entry which is preliminary data.</text>
</comment>
<proteinExistence type="predicted"/>
<gene>
    <name evidence="3" type="ORF">Poli38472_012292</name>
</gene>
<dbReference type="AlphaFoldDB" id="A0A8K1CP13"/>
<dbReference type="PANTHER" id="PTHR24189">
    <property type="entry name" value="MYOTROPHIN"/>
    <property type="match status" value="1"/>
</dbReference>
<keyword evidence="4" id="KW-1185">Reference proteome</keyword>
<dbReference type="Gene3D" id="1.25.40.20">
    <property type="entry name" value="Ankyrin repeat-containing domain"/>
    <property type="match status" value="1"/>
</dbReference>
<dbReference type="Pfam" id="PF12796">
    <property type="entry name" value="Ank_2"/>
    <property type="match status" value="1"/>
</dbReference>
<dbReference type="InterPro" id="IPR036770">
    <property type="entry name" value="Ankyrin_rpt-contain_sf"/>
</dbReference>
<evidence type="ECO:0000256" key="2">
    <source>
        <dbReference type="ARBA" id="ARBA00023043"/>
    </source>
</evidence>
<dbReference type="PANTHER" id="PTHR24189:SF50">
    <property type="entry name" value="ANKYRIN REPEAT AND SOCS BOX PROTEIN 2"/>
    <property type="match status" value="1"/>
</dbReference>
<sequence length="273" mass="29673">MLVEALFQAAVEGDLETVVGTFLQLSTTPTVVDKNVEHRQERASVLAMDSSPFKYGNAYSESCINNSMSSSGSSHRLHAVSSQTQCCGVDMRGEPGELSPLHKAVDNSNVEIAEVLITYGFADVNARGPRGLTPLMLAANCSVASLLVDYGADPRLCDSSRSTVMHFASEGRTGLDLLEYFASLAPDLVNDEDDNDMTPLWHVIRNARTYVTERLEILLSHGAGPYQKNCHGFSVYRKLMASNSGYKNIAARPQFFPVQMEVHSASAAYLAEA</sequence>
<dbReference type="SUPFAM" id="SSF48403">
    <property type="entry name" value="Ankyrin repeat"/>
    <property type="match status" value="1"/>
</dbReference>
<evidence type="ECO:0000313" key="3">
    <source>
        <dbReference type="EMBL" id="TMW67176.1"/>
    </source>
</evidence>
<keyword evidence="1" id="KW-0677">Repeat</keyword>
<dbReference type="EMBL" id="SPLM01000005">
    <property type="protein sequence ID" value="TMW67176.1"/>
    <property type="molecule type" value="Genomic_DNA"/>
</dbReference>
<reference evidence="3" key="1">
    <citation type="submission" date="2019-03" db="EMBL/GenBank/DDBJ databases">
        <title>Long read genome sequence of the mycoparasitic Pythium oligandrum ATCC 38472 isolated from sugarbeet rhizosphere.</title>
        <authorList>
            <person name="Gaulin E."/>
        </authorList>
    </citation>
    <scope>NUCLEOTIDE SEQUENCE</scope>
    <source>
        <strain evidence="3">ATCC 38472_TT</strain>
    </source>
</reference>
<evidence type="ECO:0000256" key="1">
    <source>
        <dbReference type="ARBA" id="ARBA00022737"/>
    </source>
</evidence>
<name>A0A8K1CP13_PYTOL</name>
<evidence type="ECO:0000313" key="4">
    <source>
        <dbReference type="Proteomes" id="UP000794436"/>
    </source>
</evidence>
<organism evidence="3 4">
    <name type="scientific">Pythium oligandrum</name>
    <name type="common">Mycoparasitic fungus</name>
    <dbReference type="NCBI Taxonomy" id="41045"/>
    <lineage>
        <taxon>Eukaryota</taxon>
        <taxon>Sar</taxon>
        <taxon>Stramenopiles</taxon>
        <taxon>Oomycota</taxon>
        <taxon>Peronosporomycetes</taxon>
        <taxon>Pythiales</taxon>
        <taxon>Pythiaceae</taxon>
        <taxon>Pythium</taxon>
    </lineage>
</organism>
<dbReference type="InterPro" id="IPR002110">
    <property type="entry name" value="Ankyrin_rpt"/>
</dbReference>
<accession>A0A8K1CP13</accession>
<dbReference type="SMART" id="SM00248">
    <property type="entry name" value="ANK"/>
    <property type="match status" value="3"/>
</dbReference>